<dbReference type="AlphaFoldDB" id="A0AAJ1MLN0"/>
<evidence type="ECO:0000256" key="3">
    <source>
        <dbReference type="ARBA" id="ARBA00022692"/>
    </source>
</evidence>
<feature type="transmembrane region" description="Helical" evidence="6">
    <location>
        <begin position="231"/>
        <end position="255"/>
    </location>
</feature>
<name>A0AAJ1MLN0_9SPIO</name>
<gene>
    <name evidence="7" type="ORF">PQJ61_14885</name>
</gene>
<dbReference type="PANTHER" id="PTHR43370">
    <property type="entry name" value="SUGAR ABC TRANSPORTER INTEGRAL MEMBRANE PROTEIN-RELATED"/>
    <property type="match status" value="1"/>
</dbReference>
<keyword evidence="5 6" id="KW-0472">Membrane</keyword>
<evidence type="ECO:0000256" key="6">
    <source>
        <dbReference type="SAM" id="Phobius"/>
    </source>
</evidence>
<dbReference type="InterPro" id="IPR001851">
    <property type="entry name" value="ABC_transp_permease"/>
</dbReference>
<reference evidence="7 8" key="1">
    <citation type="submission" date="2022-12" db="EMBL/GenBank/DDBJ databases">
        <title>Metagenome assembled genome from gulf of manar.</title>
        <authorList>
            <person name="Kohli P."/>
            <person name="Pk S."/>
            <person name="Venkata Ramana C."/>
            <person name="Sasikala C."/>
        </authorList>
    </citation>
    <scope>NUCLEOTIDE SEQUENCE [LARGE SCALE GENOMIC DNA]</scope>
    <source>
        <strain evidence="7">JB008</strain>
    </source>
</reference>
<evidence type="ECO:0000313" key="7">
    <source>
        <dbReference type="EMBL" id="MDC7228046.1"/>
    </source>
</evidence>
<proteinExistence type="predicted"/>
<dbReference type="GO" id="GO:0022857">
    <property type="term" value="F:transmembrane transporter activity"/>
    <property type="evidence" value="ECO:0007669"/>
    <property type="project" value="InterPro"/>
</dbReference>
<dbReference type="EMBL" id="JAQQAL010000040">
    <property type="protein sequence ID" value="MDC7228046.1"/>
    <property type="molecule type" value="Genomic_DNA"/>
</dbReference>
<protein>
    <submittedName>
        <fullName evidence="7">ABC transporter permease</fullName>
    </submittedName>
</protein>
<keyword evidence="2" id="KW-1003">Cell membrane</keyword>
<comment type="caution">
    <text evidence="7">The sequence shown here is derived from an EMBL/GenBank/DDBJ whole genome shotgun (WGS) entry which is preliminary data.</text>
</comment>
<feature type="transmembrane region" description="Helical" evidence="6">
    <location>
        <begin position="90"/>
        <end position="111"/>
    </location>
</feature>
<keyword evidence="3 6" id="KW-0812">Transmembrane</keyword>
<dbReference type="CDD" id="cd06580">
    <property type="entry name" value="TM_PBP1_transp_TpRbsC_like"/>
    <property type="match status" value="1"/>
</dbReference>
<feature type="transmembrane region" description="Helical" evidence="6">
    <location>
        <begin position="60"/>
        <end position="83"/>
    </location>
</feature>
<evidence type="ECO:0000313" key="8">
    <source>
        <dbReference type="Proteomes" id="UP001221217"/>
    </source>
</evidence>
<evidence type="ECO:0000256" key="1">
    <source>
        <dbReference type="ARBA" id="ARBA00004651"/>
    </source>
</evidence>
<feature type="transmembrane region" description="Helical" evidence="6">
    <location>
        <begin position="197"/>
        <end position="219"/>
    </location>
</feature>
<dbReference type="Pfam" id="PF02653">
    <property type="entry name" value="BPD_transp_2"/>
    <property type="match status" value="1"/>
</dbReference>
<evidence type="ECO:0000256" key="5">
    <source>
        <dbReference type="ARBA" id="ARBA00023136"/>
    </source>
</evidence>
<sequence length="317" mass="33987">MILLLTSILAITLRAGTSLVFATIGEIYTEKSGVLNLGIEGIMLMSAVLSFTVSYYTGNLFAAVVTAMATGAVLSLLHAFLSITMRAQQVVSGLSITLFGTGMASFLGQTLGPESNSGYMIGLTAAKFETLTIPGLSKLPVIGAVFNQDLLTYIVLLLIPVAWYFMFRTKYGLNLRAVGESPQTADAMGIDVTRTRYIYTIFGGIMAGIGGAHLSLAYTPGWTENITGGRGWIVIALVIFSLWNPSRAIWGAILFGGINAVQFRLQASGAEIPAPVLNMMPYLVTIVVLIIITLWENRRRGTGTPAALGTPYQREEK</sequence>
<dbReference type="GO" id="GO:0005886">
    <property type="term" value="C:plasma membrane"/>
    <property type="evidence" value="ECO:0007669"/>
    <property type="project" value="UniProtKB-SubCell"/>
</dbReference>
<accession>A0AAJ1MLN0</accession>
<dbReference type="Proteomes" id="UP001221217">
    <property type="component" value="Unassembled WGS sequence"/>
</dbReference>
<comment type="subcellular location">
    <subcellularLocation>
        <location evidence="1">Cell membrane</location>
        <topology evidence="1">Multi-pass membrane protein</topology>
    </subcellularLocation>
</comment>
<evidence type="ECO:0000256" key="4">
    <source>
        <dbReference type="ARBA" id="ARBA00022989"/>
    </source>
</evidence>
<feature type="transmembrane region" description="Helical" evidence="6">
    <location>
        <begin position="276"/>
        <end position="295"/>
    </location>
</feature>
<keyword evidence="4 6" id="KW-1133">Transmembrane helix</keyword>
<dbReference type="PANTHER" id="PTHR43370:SF2">
    <property type="entry name" value="ABC TRANSPORTER PERMEASE PROTEIN"/>
    <property type="match status" value="1"/>
</dbReference>
<organism evidence="7 8">
    <name type="scientific">Candidatus Thalassospirochaeta sargassi</name>
    <dbReference type="NCBI Taxonomy" id="3119039"/>
    <lineage>
        <taxon>Bacteria</taxon>
        <taxon>Pseudomonadati</taxon>
        <taxon>Spirochaetota</taxon>
        <taxon>Spirochaetia</taxon>
        <taxon>Spirochaetales</taxon>
        <taxon>Spirochaetaceae</taxon>
        <taxon>Candidatus Thalassospirochaeta</taxon>
    </lineage>
</organism>
<feature type="transmembrane region" description="Helical" evidence="6">
    <location>
        <begin position="150"/>
        <end position="167"/>
    </location>
</feature>
<evidence type="ECO:0000256" key="2">
    <source>
        <dbReference type="ARBA" id="ARBA00022475"/>
    </source>
</evidence>